<dbReference type="Proteomes" id="UP001160334">
    <property type="component" value="Unassembled WGS sequence"/>
</dbReference>
<proteinExistence type="predicted"/>
<sequence length="196" mass="21035">METVVRESAQEQAAAIEALRGAYVRESDERGRLAAAVAVTGAALVRARDMDVPWRQCQLALGGINRAAANLRWKTARERPAGDGVDSSPGVLSELAARWGGERPLRELQALEVAAECGARTAGDVERATCEAEPGRRDYEIDDLVGRTVEDAAESGRLALARASRDGVVPTLEAWRIVSEAAAGFRPLWRTGDDRG</sequence>
<reference evidence="1 2" key="1">
    <citation type="submission" date="2023-04" db="EMBL/GenBank/DDBJ databases">
        <title>Forest soil microbial communities from Buena Vista Peninsula, Colon Province, Panama.</title>
        <authorList>
            <person name="Bouskill N."/>
        </authorList>
    </citation>
    <scope>NUCLEOTIDE SEQUENCE [LARGE SCALE GENOMIC DNA]</scope>
    <source>
        <strain evidence="1 2">CFH S0262</strain>
    </source>
</reference>
<dbReference type="EMBL" id="JARXVC010000024">
    <property type="protein sequence ID" value="MDH6284614.1"/>
    <property type="molecule type" value="Genomic_DNA"/>
</dbReference>
<evidence type="ECO:0000313" key="2">
    <source>
        <dbReference type="Proteomes" id="UP001160334"/>
    </source>
</evidence>
<protein>
    <recommendedName>
        <fullName evidence="3">DUF222 domain-containing protein</fullName>
    </recommendedName>
</protein>
<evidence type="ECO:0008006" key="3">
    <source>
        <dbReference type="Google" id="ProtNLM"/>
    </source>
</evidence>
<dbReference type="RefSeq" id="WP_280763827.1">
    <property type="nucleotide sequence ID" value="NZ_JARXVC010000024.1"/>
</dbReference>
<evidence type="ECO:0000313" key="1">
    <source>
        <dbReference type="EMBL" id="MDH6284614.1"/>
    </source>
</evidence>
<comment type="caution">
    <text evidence="1">The sequence shown here is derived from an EMBL/GenBank/DDBJ whole genome shotgun (WGS) entry which is preliminary data.</text>
</comment>
<keyword evidence="2" id="KW-1185">Reference proteome</keyword>
<name>A0ABT6MJW9_9NOCA</name>
<gene>
    <name evidence="1" type="ORF">M2280_005875</name>
</gene>
<organism evidence="1 2">
    <name type="scientific">Prescottella agglutinans</name>
    <dbReference type="NCBI Taxonomy" id="1644129"/>
    <lineage>
        <taxon>Bacteria</taxon>
        <taxon>Bacillati</taxon>
        <taxon>Actinomycetota</taxon>
        <taxon>Actinomycetes</taxon>
        <taxon>Mycobacteriales</taxon>
        <taxon>Nocardiaceae</taxon>
        <taxon>Prescottella</taxon>
    </lineage>
</organism>
<accession>A0ABT6MJW9</accession>